<accession>A0A259TYG9</accession>
<dbReference type="RefSeq" id="WP_094547287.1">
    <property type="nucleotide sequence ID" value="NZ_MQWB01000001.1"/>
</dbReference>
<reference evidence="2 3" key="1">
    <citation type="submission" date="2016-11" db="EMBL/GenBank/DDBJ databases">
        <title>Study of marine rhodopsin-containing bacteria.</title>
        <authorList>
            <person name="Yoshizawa S."/>
            <person name="Kumagai Y."/>
            <person name="Kogure K."/>
        </authorList>
    </citation>
    <scope>NUCLEOTIDE SEQUENCE [LARGE SCALE GENOMIC DNA]</scope>
    <source>
        <strain evidence="2 3">SG-29</strain>
    </source>
</reference>
<feature type="transmembrane region" description="Helical" evidence="1">
    <location>
        <begin position="387"/>
        <end position="406"/>
    </location>
</feature>
<dbReference type="OrthoDB" id="871494at2"/>
<evidence type="ECO:0008006" key="4">
    <source>
        <dbReference type="Google" id="ProtNLM"/>
    </source>
</evidence>
<evidence type="ECO:0000256" key="1">
    <source>
        <dbReference type="SAM" id="Phobius"/>
    </source>
</evidence>
<organism evidence="2 3">
    <name type="scientific">Rubricoccus marinus</name>
    <dbReference type="NCBI Taxonomy" id="716817"/>
    <lineage>
        <taxon>Bacteria</taxon>
        <taxon>Pseudomonadati</taxon>
        <taxon>Rhodothermota</taxon>
        <taxon>Rhodothermia</taxon>
        <taxon>Rhodothermales</taxon>
        <taxon>Rubricoccaceae</taxon>
        <taxon>Rubricoccus</taxon>
    </lineage>
</organism>
<gene>
    <name evidence="2" type="ORF">BSZ36_06990</name>
</gene>
<dbReference type="EMBL" id="MQWB01000001">
    <property type="protein sequence ID" value="OZC02740.1"/>
    <property type="molecule type" value="Genomic_DNA"/>
</dbReference>
<evidence type="ECO:0000313" key="2">
    <source>
        <dbReference type="EMBL" id="OZC02740.1"/>
    </source>
</evidence>
<keyword evidence="3" id="KW-1185">Reference proteome</keyword>
<keyword evidence="1" id="KW-1133">Transmembrane helix</keyword>
<dbReference type="Proteomes" id="UP000216446">
    <property type="component" value="Unassembled WGS sequence"/>
</dbReference>
<keyword evidence="1" id="KW-0812">Transmembrane</keyword>
<sequence length="412" mass="43449">MKAVKLLAAGTLAIVGLLVAAFVLTGLWRTPPGSVGRGDPALIASLRHLDAEAERGEATRMQSFFPEGYVFTRVLHGLAWAAVAGDTSVTPEVRAHALDAARLARRDLGSPEGRAPFPAAMDPPHGAFWTGWTLWLDAERLAAAPEASGELVAFRARADSLAAALTRSLDASGSPYLQSYPGRAWPADGLAGVAALAVHDRRFGDRYGPLRRRWLDAVRQRLDPETGLIGHAADPASGAPLAGHRGSSQALMLRTMAEIDPSFGREMYAAFRERFVTSRLGLPVVLEYPEGVRGAPDVDSGPIPLGVSLPGTVVAIGAARAYGDNDLARGLSQTAEAFGLPLALNGRRIYALGAMPVGDAFLAWSRGASPETAGAWPALARGWRLPVSGLALLLFGVCALPLVRVLRARARS</sequence>
<dbReference type="AlphaFoldDB" id="A0A259TYG9"/>
<dbReference type="InParanoid" id="A0A259TYG9"/>
<protein>
    <recommendedName>
        <fullName evidence="4">Linalool dehydratase/isomerase domain-containing protein</fullName>
    </recommendedName>
</protein>
<proteinExistence type="predicted"/>
<keyword evidence="1" id="KW-0472">Membrane</keyword>
<evidence type="ECO:0000313" key="3">
    <source>
        <dbReference type="Proteomes" id="UP000216446"/>
    </source>
</evidence>
<comment type="caution">
    <text evidence="2">The sequence shown here is derived from an EMBL/GenBank/DDBJ whole genome shotgun (WGS) entry which is preliminary data.</text>
</comment>
<name>A0A259TYG9_9BACT</name>